<dbReference type="GO" id="GO:0005576">
    <property type="term" value="C:extracellular region"/>
    <property type="evidence" value="ECO:0007669"/>
    <property type="project" value="UniProtKB-SubCell"/>
</dbReference>
<comment type="subcellular location">
    <subcellularLocation>
        <location evidence="1">Secreted</location>
    </subcellularLocation>
</comment>
<proteinExistence type="inferred from homology"/>
<dbReference type="SMART" id="SM00020">
    <property type="entry name" value="Tryp_SPc"/>
    <property type="match status" value="1"/>
</dbReference>
<keyword evidence="3" id="KW-0964">Secreted</keyword>
<evidence type="ECO:0000256" key="2">
    <source>
        <dbReference type="ARBA" id="ARBA00007664"/>
    </source>
</evidence>
<comment type="similarity">
    <text evidence="2">Belongs to the peptidase S1 family.</text>
</comment>
<dbReference type="InterPro" id="IPR043504">
    <property type="entry name" value="Peptidase_S1_PA_chymotrypsin"/>
</dbReference>
<gene>
    <name evidence="9" type="ORF">PHYSODRAFT_531155</name>
</gene>
<evidence type="ECO:0000256" key="6">
    <source>
        <dbReference type="ARBA" id="ARBA00023157"/>
    </source>
</evidence>
<dbReference type="CDD" id="cd00190">
    <property type="entry name" value="Tryp_SPc"/>
    <property type="match status" value="1"/>
</dbReference>
<dbReference type="InterPro" id="IPR001254">
    <property type="entry name" value="Trypsin_dom"/>
</dbReference>
<dbReference type="STRING" id="1094619.G5AE48"/>
<dbReference type="OMA" id="EWIESAT"/>
<feature type="domain" description="Peptidase S1" evidence="8">
    <location>
        <begin position="1"/>
        <end position="223"/>
    </location>
</feature>
<organism evidence="9 10">
    <name type="scientific">Phytophthora sojae (strain P6497)</name>
    <name type="common">Soybean stem and root rot agent</name>
    <name type="synonym">Phytophthora megasperma f. sp. glycines</name>
    <dbReference type="NCBI Taxonomy" id="1094619"/>
    <lineage>
        <taxon>Eukaryota</taxon>
        <taxon>Sar</taxon>
        <taxon>Stramenopiles</taxon>
        <taxon>Oomycota</taxon>
        <taxon>Peronosporomycetes</taxon>
        <taxon>Peronosporales</taxon>
        <taxon>Peronosporaceae</taxon>
        <taxon>Phytophthora</taxon>
    </lineage>
</organism>
<keyword evidence="4" id="KW-0732">Signal</keyword>
<keyword evidence="6" id="KW-1015">Disulfide bond</keyword>
<dbReference type="InParanoid" id="G5AE48"/>
<dbReference type="InterPro" id="IPR001314">
    <property type="entry name" value="Peptidase_S1A"/>
</dbReference>
<dbReference type="Proteomes" id="UP000002640">
    <property type="component" value="Unassembled WGS sequence"/>
</dbReference>
<name>G5AE48_PHYSP</name>
<sequence length="228" mass="24853">MPYRNCGRHQDNYPCLIATVDGPKKCTGVLIAPKHVLITSGCLTRNVRWTSIGAQKFNATNDGEKFKVKAMLTHPQSTTYTNDFMVLEMEKASAVTPVALAATDGSDNKAGERAQYLGWRHIQETETTSYSRGEKLQSSEVKILSNEQCATMINIDKSNLCAGGNANEDSCQGSFGSPLIVEKANQDVVVGLTSWIFDCNLSNTPSIFARVAGAREWIESATKSTCFV</sequence>
<dbReference type="RefSeq" id="XP_009538347.1">
    <property type="nucleotide sequence ID" value="XM_009540052.1"/>
</dbReference>
<keyword evidence="9" id="KW-0645">Protease</keyword>
<accession>G5AE48</accession>
<dbReference type="InterPro" id="IPR009003">
    <property type="entry name" value="Peptidase_S1_PA"/>
</dbReference>
<dbReference type="AlphaFoldDB" id="G5AE48"/>
<evidence type="ECO:0000256" key="1">
    <source>
        <dbReference type="ARBA" id="ARBA00004613"/>
    </source>
</evidence>
<keyword evidence="5" id="KW-0843">Virulence</keyword>
<evidence type="ECO:0000256" key="5">
    <source>
        <dbReference type="ARBA" id="ARBA00023026"/>
    </source>
</evidence>
<evidence type="ECO:0000256" key="3">
    <source>
        <dbReference type="ARBA" id="ARBA00022525"/>
    </source>
</evidence>
<dbReference type="PANTHER" id="PTHR24276">
    <property type="entry name" value="POLYSERASE-RELATED"/>
    <property type="match status" value="1"/>
</dbReference>
<keyword evidence="10" id="KW-1185">Reference proteome</keyword>
<protein>
    <submittedName>
        <fullName evidence="9">Serine protease trypsin-like protein</fullName>
    </submittedName>
</protein>
<dbReference type="SUPFAM" id="SSF50494">
    <property type="entry name" value="Trypsin-like serine proteases"/>
    <property type="match status" value="1"/>
</dbReference>
<dbReference type="InterPro" id="IPR050430">
    <property type="entry name" value="Peptidase_S1"/>
</dbReference>
<dbReference type="PRINTS" id="PR00722">
    <property type="entry name" value="CHYMOTRYPSIN"/>
</dbReference>
<evidence type="ECO:0000313" key="9">
    <source>
        <dbReference type="EMBL" id="EGZ06450.1"/>
    </source>
</evidence>
<keyword evidence="7" id="KW-0325">Glycoprotein</keyword>
<dbReference type="GeneID" id="20661571"/>
<dbReference type="PANTHER" id="PTHR24276:SF98">
    <property type="entry name" value="FI18310P1-RELATED"/>
    <property type="match status" value="1"/>
</dbReference>
<keyword evidence="9" id="KW-0378">Hydrolase</keyword>
<evidence type="ECO:0000256" key="4">
    <source>
        <dbReference type="ARBA" id="ARBA00022729"/>
    </source>
</evidence>
<dbReference type="EMBL" id="JH159164">
    <property type="protein sequence ID" value="EGZ06450.1"/>
    <property type="molecule type" value="Genomic_DNA"/>
</dbReference>
<reference evidence="9 10" key="1">
    <citation type="journal article" date="2006" name="Science">
        <title>Phytophthora genome sequences uncover evolutionary origins and mechanisms of pathogenesis.</title>
        <authorList>
            <person name="Tyler B.M."/>
            <person name="Tripathy S."/>
            <person name="Zhang X."/>
            <person name="Dehal P."/>
            <person name="Jiang R.H."/>
            <person name="Aerts A."/>
            <person name="Arredondo F.D."/>
            <person name="Baxter L."/>
            <person name="Bensasson D."/>
            <person name="Beynon J.L."/>
            <person name="Chapman J."/>
            <person name="Damasceno C.M."/>
            <person name="Dorrance A.E."/>
            <person name="Dou D."/>
            <person name="Dickerman A.W."/>
            <person name="Dubchak I.L."/>
            <person name="Garbelotto M."/>
            <person name="Gijzen M."/>
            <person name="Gordon S.G."/>
            <person name="Govers F."/>
            <person name="Grunwald N.J."/>
            <person name="Huang W."/>
            <person name="Ivors K.L."/>
            <person name="Jones R.W."/>
            <person name="Kamoun S."/>
            <person name="Krampis K."/>
            <person name="Lamour K.H."/>
            <person name="Lee M.K."/>
            <person name="McDonald W.H."/>
            <person name="Medina M."/>
            <person name="Meijer H.J."/>
            <person name="Nordberg E.K."/>
            <person name="Maclean D.J."/>
            <person name="Ospina-Giraldo M.D."/>
            <person name="Morris P.F."/>
            <person name="Phuntumart V."/>
            <person name="Putnam N.H."/>
            <person name="Rash S."/>
            <person name="Rose J.K."/>
            <person name="Sakihama Y."/>
            <person name="Salamov A.A."/>
            <person name="Savidor A."/>
            <person name="Scheuring C.F."/>
            <person name="Smith B.M."/>
            <person name="Sobral B.W."/>
            <person name="Terry A."/>
            <person name="Torto-Alalibo T.A."/>
            <person name="Win J."/>
            <person name="Xu Z."/>
            <person name="Zhang H."/>
            <person name="Grigoriev I.V."/>
            <person name="Rokhsar D.S."/>
            <person name="Boore J.L."/>
        </authorList>
    </citation>
    <scope>NUCLEOTIDE SEQUENCE [LARGE SCALE GENOMIC DNA]</scope>
    <source>
        <strain evidence="9 10">P6497</strain>
    </source>
</reference>
<evidence type="ECO:0000256" key="7">
    <source>
        <dbReference type="ARBA" id="ARBA00023180"/>
    </source>
</evidence>
<dbReference type="PROSITE" id="PS50240">
    <property type="entry name" value="TRYPSIN_DOM"/>
    <property type="match status" value="1"/>
</dbReference>
<dbReference type="GO" id="GO:0006508">
    <property type="term" value="P:proteolysis"/>
    <property type="evidence" value="ECO:0007669"/>
    <property type="project" value="UniProtKB-KW"/>
</dbReference>
<evidence type="ECO:0000313" key="10">
    <source>
        <dbReference type="Proteomes" id="UP000002640"/>
    </source>
</evidence>
<dbReference type="GO" id="GO:0004252">
    <property type="term" value="F:serine-type endopeptidase activity"/>
    <property type="evidence" value="ECO:0007669"/>
    <property type="project" value="InterPro"/>
</dbReference>
<dbReference type="SMR" id="G5AE48"/>
<dbReference type="Pfam" id="PF00089">
    <property type="entry name" value="Trypsin"/>
    <property type="match status" value="1"/>
</dbReference>
<dbReference type="Gene3D" id="2.40.10.10">
    <property type="entry name" value="Trypsin-like serine proteases"/>
    <property type="match status" value="1"/>
</dbReference>
<dbReference type="KEGG" id="psoj:PHYSODRAFT_531155"/>
<evidence type="ECO:0000259" key="8">
    <source>
        <dbReference type="PROSITE" id="PS50240"/>
    </source>
</evidence>